<protein>
    <submittedName>
        <fullName evidence="1">Uncharacterized protein</fullName>
    </submittedName>
</protein>
<dbReference type="AlphaFoldDB" id="B8KQF8"/>
<organism evidence="1 2">
    <name type="scientific">Luminiphilus syltensis NOR5-1B</name>
    <dbReference type="NCBI Taxonomy" id="565045"/>
    <lineage>
        <taxon>Bacteria</taxon>
        <taxon>Pseudomonadati</taxon>
        <taxon>Pseudomonadota</taxon>
        <taxon>Gammaproteobacteria</taxon>
        <taxon>Cellvibrionales</taxon>
        <taxon>Halieaceae</taxon>
        <taxon>Luminiphilus</taxon>
    </lineage>
</organism>
<proteinExistence type="predicted"/>
<evidence type="ECO:0000313" key="2">
    <source>
        <dbReference type="Proteomes" id="UP000004699"/>
    </source>
</evidence>
<dbReference type="Proteomes" id="UP000004699">
    <property type="component" value="Unassembled WGS sequence"/>
</dbReference>
<evidence type="ECO:0000313" key="1">
    <source>
        <dbReference type="EMBL" id="EED35643.1"/>
    </source>
</evidence>
<reference evidence="2" key="1">
    <citation type="journal article" date="2013" name="BMC Microbiol.">
        <title>Taxonomy and evolution of bacteriochlorophyll a-containing members of the OM60/NOR5 clade of marine gammaproteobacteria: description of Luminiphilus syltensis gen. nov., sp. nov., reclassification of Haliea rubra as Pseudohaliea rubra gen. nov., comb. nov., and emendation of Chromatocurvus halotolerans.</title>
        <authorList>
            <person name="Spring S."/>
            <person name="Riedel T."/>
            <person name="Sproer C."/>
            <person name="Yan S."/>
            <person name="Harder J."/>
            <person name="Fuchs B.M."/>
        </authorList>
    </citation>
    <scope>NUCLEOTIDE SEQUENCE [LARGE SCALE GENOMIC DNA]</scope>
    <source>
        <strain evidence="2">NOR51-B</strain>
    </source>
</reference>
<keyword evidence="2" id="KW-1185">Reference proteome</keyword>
<accession>B8KQF8</accession>
<gene>
    <name evidence="1" type="ORF">NOR51B_1590</name>
</gene>
<dbReference type="EMBL" id="DS999411">
    <property type="protein sequence ID" value="EED35643.1"/>
    <property type="molecule type" value="Genomic_DNA"/>
</dbReference>
<name>B8KQF8_9GAMM</name>
<dbReference type="STRING" id="565045.NOR51B_1590"/>
<sequence>MTRPLQYSFLKACIAGTNSTTLRAAGFLLAQTIGVIARDVERETQKIIASGPGNR</sequence>
<dbReference type="HOGENOM" id="CLU_3026882_0_0_6"/>